<name>A0A9N9WUU3_9DIPT</name>
<dbReference type="SUPFAM" id="SSF53756">
    <property type="entry name" value="UDP-Glycosyltransferase/glycogen phosphorylase"/>
    <property type="match status" value="1"/>
</dbReference>
<keyword evidence="7" id="KW-0735">Signal-anchor</keyword>
<evidence type="ECO:0000256" key="4">
    <source>
        <dbReference type="ARBA" id="ARBA00022676"/>
    </source>
</evidence>
<dbReference type="PANTHER" id="PTHR48438:SF1">
    <property type="entry name" value="ALPHA-(1,3)-FUCOSYLTRANSFERASE C-RELATED"/>
    <property type="match status" value="1"/>
</dbReference>
<evidence type="ECO:0000313" key="16">
    <source>
        <dbReference type="Proteomes" id="UP001153620"/>
    </source>
</evidence>
<evidence type="ECO:0000256" key="10">
    <source>
        <dbReference type="ARBA" id="ARBA00023136"/>
    </source>
</evidence>
<evidence type="ECO:0000256" key="8">
    <source>
        <dbReference type="ARBA" id="ARBA00022989"/>
    </source>
</evidence>
<dbReference type="OrthoDB" id="427096at2759"/>
<evidence type="ECO:0000256" key="1">
    <source>
        <dbReference type="ARBA" id="ARBA00004447"/>
    </source>
</evidence>
<evidence type="ECO:0000256" key="3">
    <source>
        <dbReference type="ARBA" id="ARBA00008919"/>
    </source>
</evidence>
<dbReference type="EC" id="2.4.1.-" evidence="12"/>
<keyword evidence="6 12" id="KW-0812">Transmembrane</keyword>
<dbReference type="EMBL" id="OU895878">
    <property type="protein sequence ID" value="CAG9806210.1"/>
    <property type="molecule type" value="Genomic_DNA"/>
</dbReference>
<dbReference type="InterPro" id="IPR031481">
    <property type="entry name" value="Glyco_tran_10_N"/>
</dbReference>
<reference evidence="15" key="1">
    <citation type="submission" date="2022-01" db="EMBL/GenBank/DDBJ databases">
        <authorList>
            <person name="King R."/>
        </authorList>
    </citation>
    <scope>NUCLEOTIDE SEQUENCE</scope>
</reference>
<reference evidence="15" key="2">
    <citation type="submission" date="2022-10" db="EMBL/GenBank/DDBJ databases">
        <authorList>
            <consortium name="ENA_rothamsted_submissions"/>
            <consortium name="culmorum"/>
            <person name="King R."/>
        </authorList>
    </citation>
    <scope>NUCLEOTIDE SEQUENCE</scope>
</reference>
<dbReference type="AlphaFoldDB" id="A0A9N9WUU3"/>
<protein>
    <recommendedName>
        <fullName evidence="12">Fucosyltransferase</fullName>
        <ecNumber evidence="12">2.4.1.-</ecNumber>
    </recommendedName>
</protein>
<evidence type="ECO:0000256" key="5">
    <source>
        <dbReference type="ARBA" id="ARBA00022679"/>
    </source>
</evidence>
<dbReference type="GO" id="GO:0032580">
    <property type="term" value="C:Golgi cisterna membrane"/>
    <property type="evidence" value="ECO:0007669"/>
    <property type="project" value="UniProtKB-SubCell"/>
</dbReference>
<dbReference type="Pfam" id="PF00852">
    <property type="entry name" value="Glyco_transf_10"/>
    <property type="match status" value="1"/>
</dbReference>
<feature type="domain" description="Fucosyltransferase N-terminal" evidence="14">
    <location>
        <begin position="60"/>
        <end position="177"/>
    </location>
</feature>
<keyword evidence="10" id="KW-0472">Membrane</keyword>
<proteinExistence type="inferred from homology"/>
<keyword evidence="11" id="KW-0325">Glycoprotein</keyword>
<organism evidence="15 16">
    <name type="scientific">Chironomus riparius</name>
    <dbReference type="NCBI Taxonomy" id="315576"/>
    <lineage>
        <taxon>Eukaryota</taxon>
        <taxon>Metazoa</taxon>
        <taxon>Ecdysozoa</taxon>
        <taxon>Arthropoda</taxon>
        <taxon>Hexapoda</taxon>
        <taxon>Insecta</taxon>
        <taxon>Pterygota</taxon>
        <taxon>Neoptera</taxon>
        <taxon>Endopterygota</taxon>
        <taxon>Diptera</taxon>
        <taxon>Nematocera</taxon>
        <taxon>Chironomoidea</taxon>
        <taxon>Chironomidae</taxon>
        <taxon>Chironominae</taxon>
        <taxon>Chironomus</taxon>
    </lineage>
</organism>
<comment type="similarity">
    <text evidence="3 12">Belongs to the glycosyltransferase 10 family.</text>
</comment>
<keyword evidence="16" id="KW-1185">Reference proteome</keyword>
<dbReference type="Proteomes" id="UP001153620">
    <property type="component" value="Chromosome 2"/>
</dbReference>
<feature type="domain" description="Fucosyltransferase C-terminal" evidence="13">
    <location>
        <begin position="213"/>
        <end position="388"/>
    </location>
</feature>
<keyword evidence="5 12" id="KW-0808">Transferase</keyword>
<dbReference type="InterPro" id="IPR038577">
    <property type="entry name" value="GT10-like_C_sf"/>
</dbReference>
<gene>
    <name evidence="15" type="ORF">CHIRRI_LOCUS9071</name>
</gene>
<evidence type="ECO:0000256" key="12">
    <source>
        <dbReference type="RuleBase" id="RU003832"/>
    </source>
</evidence>
<dbReference type="Pfam" id="PF17039">
    <property type="entry name" value="Glyco_tran_10_N"/>
    <property type="match status" value="1"/>
</dbReference>
<dbReference type="Gene3D" id="3.40.50.11660">
    <property type="entry name" value="Glycosyl transferase family 10, C-terminal domain"/>
    <property type="match status" value="1"/>
</dbReference>
<evidence type="ECO:0000256" key="6">
    <source>
        <dbReference type="ARBA" id="ARBA00022692"/>
    </source>
</evidence>
<dbReference type="FunFam" id="3.40.50.11660:FF:000006">
    <property type="entry name" value="Alpha-(1,3)-fucosyltransferase C"/>
    <property type="match status" value="1"/>
</dbReference>
<evidence type="ECO:0000259" key="14">
    <source>
        <dbReference type="Pfam" id="PF17039"/>
    </source>
</evidence>
<sequence length="402" mass="47613">MSDKVGLVSESSTNDCSYFPVKKSKYFLMTLLGFAVFILYTPPKVFNDTDNQQDFLYENKTINILFWTKYFGNYDWYAEEDGNAGIKTLNSVNCPVTNCFFTHNHSFLSNIADFDAIMIHGPEYLHNIPPHFSSKQMYIFVSLEAPTFIREDLNRFNNYYNMTMTYRMDSDVEWDYGKILKSDTKEVIAPSKNPNWKLSDDKFFDEEYLKIYQNKTRSIAWFVSNCDAFNKRQDLVKKMQQLIDIDIYGKCGNLSCTANCDQLLTTTYKFYLSFENSLCQEYVTEKFYRALNQMTIPIIFNGAKDKKMYGPPKSFIDVNEFDTVENLVNYLKSLMNNPREYLKYFWWKKHYSVKTHPVFPYIHCELCKKLNDKTFMSAKRQYESIQSWYIDNMCNQSAHIQF</sequence>
<evidence type="ECO:0000256" key="11">
    <source>
        <dbReference type="ARBA" id="ARBA00023180"/>
    </source>
</evidence>
<dbReference type="PANTHER" id="PTHR48438">
    <property type="entry name" value="ALPHA-(1,3)-FUCOSYLTRANSFERASE C-RELATED"/>
    <property type="match status" value="1"/>
</dbReference>
<keyword evidence="9 12" id="KW-0333">Golgi apparatus</keyword>
<keyword evidence="8" id="KW-1133">Transmembrane helix</keyword>
<evidence type="ECO:0000256" key="9">
    <source>
        <dbReference type="ARBA" id="ARBA00023034"/>
    </source>
</evidence>
<evidence type="ECO:0000256" key="2">
    <source>
        <dbReference type="ARBA" id="ARBA00004922"/>
    </source>
</evidence>
<comment type="pathway">
    <text evidence="2">Protein modification; protein glycosylation.</text>
</comment>
<keyword evidence="4 12" id="KW-0328">Glycosyltransferase</keyword>
<evidence type="ECO:0000313" key="15">
    <source>
        <dbReference type="EMBL" id="CAG9806210.1"/>
    </source>
</evidence>
<evidence type="ECO:0000259" key="13">
    <source>
        <dbReference type="Pfam" id="PF00852"/>
    </source>
</evidence>
<dbReference type="GO" id="GO:0008417">
    <property type="term" value="F:fucosyltransferase activity"/>
    <property type="evidence" value="ECO:0007669"/>
    <property type="project" value="InterPro"/>
</dbReference>
<dbReference type="InterPro" id="IPR055270">
    <property type="entry name" value="Glyco_tran_10_C"/>
</dbReference>
<dbReference type="InterPro" id="IPR001503">
    <property type="entry name" value="Glyco_trans_10"/>
</dbReference>
<comment type="subcellular location">
    <subcellularLocation>
        <location evidence="1 12">Golgi apparatus</location>
        <location evidence="1 12">Golgi stack membrane</location>
        <topology evidence="1 12">Single-pass type II membrane protein</topology>
    </subcellularLocation>
</comment>
<evidence type="ECO:0000256" key="7">
    <source>
        <dbReference type="ARBA" id="ARBA00022968"/>
    </source>
</evidence>
<accession>A0A9N9WUU3</accession>